<evidence type="ECO:0000256" key="7">
    <source>
        <dbReference type="ARBA" id="ARBA00023065"/>
    </source>
</evidence>
<evidence type="ECO:0000256" key="3">
    <source>
        <dbReference type="ARBA" id="ARBA00022452"/>
    </source>
</evidence>
<evidence type="ECO:0000256" key="12">
    <source>
        <dbReference type="RuleBase" id="RU003357"/>
    </source>
</evidence>
<comment type="caution">
    <text evidence="16">The sequence shown here is derived from an EMBL/GenBank/DDBJ whole genome shotgun (WGS) entry which is preliminary data.</text>
</comment>
<evidence type="ECO:0000313" key="16">
    <source>
        <dbReference type="EMBL" id="GGA80043.1"/>
    </source>
</evidence>
<keyword evidence="16" id="KW-0675">Receptor</keyword>
<dbReference type="Proteomes" id="UP000623419">
    <property type="component" value="Unassembled WGS sequence"/>
</dbReference>
<keyword evidence="13" id="KW-0732">Signal</keyword>
<evidence type="ECO:0000259" key="14">
    <source>
        <dbReference type="Pfam" id="PF00593"/>
    </source>
</evidence>
<evidence type="ECO:0000256" key="11">
    <source>
        <dbReference type="PROSITE-ProRule" id="PRU01360"/>
    </source>
</evidence>
<evidence type="ECO:0000259" key="15">
    <source>
        <dbReference type="Pfam" id="PF07715"/>
    </source>
</evidence>
<protein>
    <submittedName>
        <fullName evidence="16">TonB-dependent receptor</fullName>
    </submittedName>
</protein>
<evidence type="ECO:0000256" key="6">
    <source>
        <dbReference type="ARBA" id="ARBA00023004"/>
    </source>
</evidence>
<keyword evidence="9 11" id="KW-0472">Membrane</keyword>
<dbReference type="RefSeq" id="WP_229668507.1">
    <property type="nucleotide sequence ID" value="NZ_BMKC01000002.1"/>
</dbReference>
<name>A0ABQ1HK44_9GAMM</name>
<dbReference type="InterPro" id="IPR000531">
    <property type="entry name" value="Beta-barrel_TonB"/>
</dbReference>
<dbReference type="SUPFAM" id="SSF56935">
    <property type="entry name" value="Porins"/>
    <property type="match status" value="1"/>
</dbReference>
<evidence type="ECO:0000256" key="13">
    <source>
        <dbReference type="SAM" id="SignalP"/>
    </source>
</evidence>
<dbReference type="Pfam" id="PF00593">
    <property type="entry name" value="TonB_dep_Rec_b-barrel"/>
    <property type="match status" value="1"/>
</dbReference>
<keyword evidence="4" id="KW-0410">Iron transport</keyword>
<keyword evidence="2 11" id="KW-0813">Transport</keyword>
<dbReference type="Pfam" id="PF07715">
    <property type="entry name" value="Plug"/>
    <property type="match status" value="1"/>
</dbReference>
<keyword evidence="10 11" id="KW-0998">Cell outer membrane</keyword>
<dbReference type="CDD" id="cd01347">
    <property type="entry name" value="ligand_gated_channel"/>
    <property type="match status" value="1"/>
</dbReference>
<evidence type="ECO:0000256" key="1">
    <source>
        <dbReference type="ARBA" id="ARBA00004571"/>
    </source>
</evidence>
<dbReference type="Gene3D" id="2.170.130.10">
    <property type="entry name" value="TonB-dependent receptor, plug domain"/>
    <property type="match status" value="1"/>
</dbReference>
<evidence type="ECO:0000256" key="2">
    <source>
        <dbReference type="ARBA" id="ARBA00022448"/>
    </source>
</evidence>
<keyword evidence="6" id="KW-0408">Iron</keyword>
<dbReference type="PANTHER" id="PTHR32552:SF81">
    <property type="entry name" value="TONB-DEPENDENT OUTER MEMBRANE RECEPTOR"/>
    <property type="match status" value="1"/>
</dbReference>
<feature type="domain" description="TonB-dependent receptor-like beta-barrel" evidence="14">
    <location>
        <begin position="261"/>
        <end position="668"/>
    </location>
</feature>
<comment type="subcellular location">
    <subcellularLocation>
        <location evidence="1 11">Cell outer membrane</location>
        <topology evidence="1 11">Multi-pass membrane protein</topology>
    </subcellularLocation>
</comment>
<evidence type="ECO:0000256" key="9">
    <source>
        <dbReference type="ARBA" id="ARBA00023136"/>
    </source>
</evidence>
<dbReference type="InterPro" id="IPR036942">
    <property type="entry name" value="Beta-barrel_TonB_sf"/>
</dbReference>
<dbReference type="InterPro" id="IPR012910">
    <property type="entry name" value="Plug_dom"/>
</dbReference>
<comment type="similarity">
    <text evidence="11 12">Belongs to the TonB-dependent receptor family.</text>
</comment>
<feature type="domain" description="TonB-dependent receptor plug" evidence="15">
    <location>
        <begin position="51"/>
        <end position="161"/>
    </location>
</feature>
<feature type="signal peptide" evidence="13">
    <location>
        <begin position="1"/>
        <end position="24"/>
    </location>
</feature>
<evidence type="ECO:0000256" key="4">
    <source>
        <dbReference type="ARBA" id="ARBA00022496"/>
    </source>
</evidence>
<keyword evidence="7" id="KW-0406">Ion transport</keyword>
<dbReference type="PANTHER" id="PTHR32552">
    <property type="entry name" value="FERRICHROME IRON RECEPTOR-RELATED"/>
    <property type="match status" value="1"/>
</dbReference>
<dbReference type="InterPro" id="IPR039426">
    <property type="entry name" value="TonB-dep_rcpt-like"/>
</dbReference>
<dbReference type="Gene3D" id="2.40.170.20">
    <property type="entry name" value="TonB-dependent receptor, beta-barrel domain"/>
    <property type="match status" value="1"/>
</dbReference>
<dbReference type="InterPro" id="IPR037066">
    <property type="entry name" value="Plug_dom_sf"/>
</dbReference>
<sequence length="706" mass="76081">MKPDLRWLLPTTLAALAAGAGALAQETPAGAPAVQLEPLVVTATRQPLPRLQVPAAISVLDADDLRGGRAALTLAESLPRIPGVVVRERQNQAQDVQLSIRGFGARASFGVRGVRLYADGIPATMPDGQGQVSHFLLPAAERIEVLRGPFSVLYGNSSGGVVSVFSQAPPAVAEAGAEGLVGSDGLWRASASWRGPVAERAGLRLDVQRAAADGFRRHSAWRRDGAQLQLRGETPGGGQWTLLGNHLDLAADDPQGLSAAQLAGDRRASSQGALLFDTRKTVSQQQLGARFVQPVGAGHELAVVAYTGRRQTFQVLSIPVFAQASPSSGGGVIDLDRDYRGFDARWRWQATDALSLVLGASQERADETRLGFENFIGSRLGVVGALRRDEDNAVRSDDVYLQVDWQPAGRWRFNGGLRSSRVRFDSLDRYVRAGNPDDSGTRRYSRLSPVLGVLYRASERTSVYANAGRGFETPTFAELAYRSDGASGLNDLAPALSRHLELGLRWQQDRWQGDLALFQATTTDELVVAGSQGGRTVFDNAGLTRRRGAELSLAMALAPDWSLAASATWLDARYRRDVPACDTPPCAGGLRIEAGRRLPGIATRTAWAELRWQAGERTDLWLEARASSRFYANDANAAAAPGHAVLGLGAEQRFGDGRWTAWVRVDNLMDRQVIGSVIVNEGNGRYYEPAPGRTFMLGLRLESPLQ</sequence>
<feature type="chain" id="PRO_5047281213" evidence="13">
    <location>
        <begin position="25"/>
        <end position="706"/>
    </location>
</feature>
<organism evidence="16 17">
    <name type="scientific">Arenimonas soli</name>
    <dbReference type="NCBI Taxonomy" id="2269504"/>
    <lineage>
        <taxon>Bacteria</taxon>
        <taxon>Pseudomonadati</taxon>
        <taxon>Pseudomonadota</taxon>
        <taxon>Gammaproteobacteria</taxon>
        <taxon>Lysobacterales</taxon>
        <taxon>Lysobacteraceae</taxon>
        <taxon>Arenimonas</taxon>
    </lineage>
</organism>
<evidence type="ECO:0000256" key="10">
    <source>
        <dbReference type="ARBA" id="ARBA00023237"/>
    </source>
</evidence>
<gene>
    <name evidence="16" type="ORF">GCM10011521_17870</name>
</gene>
<keyword evidence="17" id="KW-1185">Reference proteome</keyword>
<evidence type="ECO:0000256" key="5">
    <source>
        <dbReference type="ARBA" id="ARBA00022692"/>
    </source>
</evidence>
<reference evidence="17" key="1">
    <citation type="journal article" date="2019" name="Int. J. Syst. Evol. Microbiol.">
        <title>The Global Catalogue of Microorganisms (GCM) 10K type strain sequencing project: providing services to taxonomists for standard genome sequencing and annotation.</title>
        <authorList>
            <consortium name="The Broad Institute Genomics Platform"/>
            <consortium name="The Broad Institute Genome Sequencing Center for Infectious Disease"/>
            <person name="Wu L."/>
            <person name="Ma J."/>
        </authorList>
    </citation>
    <scope>NUCLEOTIDE SEQUENCE [LARGE SCALE GENOMIC DNA]</scope>
    <source>
        <strain evidence="17">CGMCC 1.15905</strain>
    </source>
</reference>
<keyword evidence="8 12" id="KW-0798">TonB box</keyword>
<proteinExistence type="inferred from homology"/>
<keyword evidence="3 11" id="KW-1134">Transmembrane beta strand</keyword>
<evidence type="ECO:0000256" key="8">
    <source>
        <dbReference type="ARBA" id="ARBA00023077"/>
    </source>
</evidence>
<evidence type="ECO:0000313" key="17">
    <source>
        <dbReference type="Proteomes" id="UP000623419"/>
    </source>
</evidence>
<keyword evidence="5 11" id="KW-0812">Transmembrane</keyword>
<accession>A0ABQ1HK44</accession>
<dbReference type="PROSITE" id="PS52016">
    <property type="entry name" value="TONB_DEPENDENT_REC_3"/>
    <property type="match status" value="1"/>
</dbReference>
<dbReference type="EMBL" id="BMKC01000002">
    <property type="protein sequence ID" value="GGA80043.1"/>
    <property type="molecule type" value="Genomic_DNA"/>
</dbReference>